<dbReference type="AlphaFoldDB" id="B0E256"/>
<dbReference type="Pfam" id="PF20151">
    <property type="entry name" value="DUF6533"/>
    <property type="match status" value="1"/>
</dbReference>
<keyword evidence="2" id="KW-0812">Transmembrane</keyword>
<gene>
    <name evidence="4" type="ORF">LACBIDRAFT_317664</name>
</gene>
<organism evidence="5">
    <name type="scientific">Laccaria bicolor (strain S238N-H82 / ATCC MYA-4686)</name>
    <name type="common">Bicoloured deceiver</name>
    <name type="synonym">Laccaria laccata var. bicolor</name>
    <dbReference type="NCBI Taxonomy" id="486041"/>
    <lineage>
        <taxon>Eukaryota</taxon>
        <taxon>Fungi</taxon>
        <taxon>Dikarya</taxon>
        <taxon>Basidiomycota</taxon>
        <taxon>Agaricomycotina</taxon>
        <taxon>Agaricomycetes</taxon>
        <taxon>Agaricomycetidae</taxon>
        <taxon>Agaricales</taxon>
        <taxon>Agaricineae</taxon>
        <taxon>Hydnangiaceae</taxon>
        <taxon>Laccaria</taxon>
    </lineage>
</organism>
<feature type="transmembrane region" description="Helical" evidence="2">
    <location>
        <begin position="85"/>
        <end position="108"/>
    </location>
</feature>
<keyword evidence="2" id="KW-1133">Transmembrane helix</keyword>
<evidence type="ECO:0000259" key="3">
    <source>
        <dbReference type="Pfam" id="PF20151"/>
    </source>
</evidence>
<accession>B0E256</accession>
<dbReference type="KEGG" id="lbc:LACBIDRAFT_317664"/>
<feature type="transmembrane region" description="Helical" evidence="2">
    <location>
        <begin position="44"/>
        <end position="65"/>
    </location>
</feature>
<feature type="region of interest" description="Disordered" evidence="1">
    <location>
        <begin position="371"/>
        <end position="393"/>
    </location>
</feature>
<dbReference type="InterPro" id="IPR045340">
    <property type="entry name" value="DUF6533"/>
</dbReference>
<feature type="compositionally biased region" description="Basic and acidic residues" evidence="1">
    <location>
        <begin position="371"/>
        <end position="380"/>
    </location>
</feature>
<dbReference type="HOGENOM" id="CLU_035509_11_0_1"/>
<evidence type="ECO:0000256" key="1">
    <source>
        <dbReference type="SAM" id="MobiDB-lite"/>
    </source>
</evidence>
<reference evidence="4 5" key="1">
    <citation type="journal article" date="2008" name="Nature">
        <title>The genome of Laccaria bicolor provides insights into mycorrhizal symbiosis.</title>
        <authorList>
            <person name="Martin F."/>
            <person name="Aerts A."/>
            <person name="Ahren D."/>
            <person name="Brun A."/>
            <person name="Danchin E.G.J."/>
            <person name="Duchaussoy F."/>
            <person name="Gibon J."/>
            <person name="Kohler A."/>
            <person name="Lindquist E."/>
            <person name="Pereda V."/>
            <person name="Salamov A."/>
            <person name="Shapiro H.J."/>
            <person name="Wuyts J."/>
            <person name="Blaudez D."/>
            <person name="Buee M."/>
            <person name="Brokstein P."/>
            <person name="Canbaeck B."/>
            <person name="Cohen D."/>
            <person name="Courty P.E."/>
            <person name="Coutinho P.M."/>
            <person name="Delaruelle C."/>
            <person name="Detter J.C."/>
            <person name="Deveau A."/>
            <person name="DiFazio S."/>
            <person name="Duplessis S."/>
            <person name="Fraissinet-Tachet L."/>
            <person name="Lucic E."/>
            <person name="Frey-Klett P."/>
            <person name="Fourrey C."/>
            <person name="Feussner I."/>
            <person name="Gay G."/>
            <person name="Grimwood J."/>
            <person name="Hoegger P.J."/>
            <person name="Jain P."/>
            <person name="Kilaru S."/>
            <person name="Labbe J."/>
            <person name="Lin Y.C."/>
            <person name="Legue V."/>
            <person name="Le Tacon F."/>
            <person name="Marmeisse R."/>
            <person name="Melayah D."/>
            <person name="Montanini B."/>
            <person name="Muratet M."/>
            <person name="Nehls U."/>
            <person name="Niculita-Hirzel H."/>
            <person name="Oudot-Le Secq M.P."/>
            <person name="Peter M."/>
            <person name="Quesneville H."/>
            <person name="Rajashekar B."/>
            <person name="Reich M."/>
            <person name="Rouhier N."/>
            <person name="Schmutz J."/>
            <person name="Yin T."/>
            <person name="Chalot M."/>
            <person name="Henrissat B."/>
            <person name="Kuees U."/>
            <person name="Lucas S."/>
            <person name="Van de Peer Y."/>
            <person name="Podila G.K."/>
            <person name="Polle A."/>
            <person name="Pukkila P.J."/>
            <person name="Richardson P.M."/>
            <person name="Rouze P."/>
            <person name="Sanders I.R."/>
            <person name="Stajich J.E."/>
            <person name="Tunlid A."/>
            <person name="Tuskan G."/>
            <person name="Grigoriev I.V."/>
        </authorList>
    </citation>
    <scope>NUCLEOTIDE SEQUENCE [LARGE SCALE GENOMIC DNA]</scope>
    <source>
        <strain evidence="5">S238N-H82 / ATCC MYA-4686</strain>
    </source>
</reference>
<feature type="transmembrane region" description="Helical" evidence="2">
    <location>
        <begin position="12"/>
        <end position="32"/>
    </location>
</feature>
<dbReference type="EMBL" id="DS547174">
    <property type="protein sequence ID" value="EDQ99065.1"/>
    <property type="molecule type" value="Genomic_DNA"/>
</dbReference>
<dbReference type="Proteomes" id="UP000001194">
    <property type="component" value="Unassembled WGS sequence"/>
</dbReference>
<evidence type="ECO:0000313" key="4">
    <source>
        <dbReference type="EMBL" id="EDQ99065.1"/>
    </source>
</evidence>
<evidence type="ECO:0000313" key="5">
    <source>
        <dbReference type="Proteomes" id="UP000001194"/>
    </source>
</evidence>
<dbReference type="GeneID" id="6085936"/>
<dbReference type="OrthoDB" id="2638860at2759"/>
<dbReference type="RefSeq" id="XP_001890267.1">
    <property type="nucleotide sequence ID" value="XM_001890232.1"/>
</dbReference>
<keyword evidence="2" id="KW-0472">Membrane</keyword>
<name>B0E256_LACBS</name>
<feature type="transmembrane region" description="Helical" evidence="2">
    <location>
        <begin position="269"/>
        <end position="294"/>
    </location>
</feature>
<sequence length="393" mass="44377">MAPPDIPSLQQILFFTFFDNCVLIAGFTTLTYDYICTIKKEVTYAWSCPWSLGLVFFYLNRYLAFIDQSILLYIKFGVDCPKTCVRLYGIALATMSLGLLSCQAIIGLRTCGMWGGQRWIMVVLGIVLSISVIFAICITVLEIKSVTVEATPLGYFMVESTTLSLLVFIFILLVESVIGALTIVRACYYCKSSVLSFRFRYIQIAFHFQSNNLDLNGHDNFLAVVGTFGTIKSDGVSLTLLRQGFFIAFASFVSTSPNMKSTRFGYESFSLSALSLVNVLLLCIPSAGPFRMGIFWYENLQPVRPSRGSLARDSPTRVFHSIFGNRVMLLILQQRYRELQRSQNLHRSTTSPGFLTTVGFDWEWDTVPRDSIELGQRPEEREEEEDFAELSSD</sequence>
<feature type="transmembrane region" description="Helical" evidence="2">
    <location>
        <begin position="120"/>
        <end position="143"/>
    </location>
</feature>
<feature type="compositionally biased region" description="Acidic residues" evidence="1">
    <location>
        <begin position="381"/>
        <end position="393"/>
    </location>
</feature>
<proteinExistence type="predicted"/>
<protein>
    <submittedName>
        <fullName evidence="4">Predicted protein</fullName>
    </submittedName>
</protein>
<dbReference type="InParanoid" id="B0E256"/>
<feature type="domain" description="DUF6533" evidence="3">
    <location>
        <begin position="21"/>
        <end position="66"/>
    </location>
</feature>
<keyword evidence="5" id="KW-1185">Reference proteome</keyword>
<feature type="transmembrane region" description="Helical" evidence="2">
    <location>
        <begin position="163"/>
        <end position="188"/>
    </location>
</feature>
<evidence type="ECO:0000256" key="2">
    <source>
        <dbReference type="SAM" id="Phobius"/>
    </source>
</evidence>